<proteinExistence type="predicted"/>
<reference evidence="2 3" key="1">
    <citation type="submission" date="2020-05" db="EMBL/GenBank/DDBJ databases">
        <authorList>
            <person name="Campoy J."/>
            <person name="Schneeberger K."/>
            <person name="Spophaly S."/>
        </authorList>
    </citation>
    <scope>NUCLEOTIDE SEQUENCE [LARGE SCALE GENOMIC DNA]</scope>
    <source>
        <strain evidence="2">PruArmRojPasFocal</strain>
    </source>
</reference>
<evidence type="ECO:0000256" key="1">
    <source>
        <dbReference type="SAM" id="SignalP"/>
    </source>
</evidence>
<protein>
    <submittedName>
        <fullName evidence="2">Uncharacterized protein</fullName>
    </submittedName>
</protein>
<organism evidence="2 3">
    <name type="scientific">Prunus armeniaca</name>
    <name type="common">Apricot</name>
    <name type="synonym">Armeniaca vulgaris</name>
    <dbReference type="NCBI Taxonomy" id="36596"/>
    <lineage>
        <taxon>Eukaryota</taxon>
        <taxon>Viridiplantae</taxon>
        <taxon>Streptophyta</taxon>
        <taxon>Embryophyta</taxon>
        <taxon>Tracheophyta</taxon>
        <taxon>Spermatophyta</taxon>
        <taxon>Magnoliopsida</taxon>
        <taxon>eudicotyledons</taxon>
        <taxon>Gunneridae</taxon>
        <taxon>Pentapetalae</taxon>
        <taxon>rosids</taxon>
        <taxon>fabids</taxon>
        <taxon>Rosales</taxon>
        <taxon>Rosaceae</taxon>
        <taxon>Amygdaloideae</taxon>
        <taxon>Amygdaleae</taxon>
        <taxon>Prunus</taxon>
    </lineage>
</organism>
<feature type="chain" id="PRO_5026765914" evidence="1">
    <location>
        <begin position="23"/>
        <end position="99"/>
    </location>
</feature>
<gene>
    <name evidence="2" type="ORF">CURHAP_LOCUS45714</name>
</gene>
<keyword evidence="1" id="KW-0732">Signal</keyword>
<feature type="signal peptide" evidence="1">
    <location>
        <begin position="1"/>
        <end position="22"/>
    </location>
</feature>
<dbReference type="EMBL" id="CAEKDK010000007">
    <property type="protein sequence ID" value="CAB4287701.1"/>
    <property type="molecule type" value="Genomic_DNA"/>
</dbReference>
<evidence type="ECO:0000313" key="3">
    <source>
        <dbReference type="Proteomes" id="UP000507222"/>
    </source>
</evidence>
<evidence type="ECO:0000313" key="2">
    <source>
        <dbReference type="EMBL" id="CAB4287701.1"/>
    </source>
</evidence>
<dbReference type="Proteomes" id="UP000507222">
    <property type="component" value="Unassembled WGS sequence"/>
</dbReference>
<accession>A0A6J5VHG2</accession>
<sequence length="99" mass="11164">MRGRRLALKAIALMLWTGWVVSVLGGALPRVGSRLNGVEKEMVKPGPERDWTGLDWRQASITLSIKLAAYFQSAQRKRKLQGQKRRLRTEYATLGGRLS</sequence>
<dbReference type="AlphaFoldDB" id="A0A6J5VHG2"/>
<name>A0A6J5VHG2_PRUAR</name>